<name>A0ABS7UBV5_9ACTN</name>
<evidence type="ECO:0000313" key="3">
    <source>
        <dbReference type="Proteomes" id="UP000780875"/>
    </source>
</evidence>
<keyword evidence="1" id="KW-1133">Transmembrane helix</keyword>
<dbReference type="EMBL" id="JAIQZJ010000004">
    <property type="protein sequence ID" value="MBZ5738320.1"/>
    <property type="molecule type" value="Genomic_DNA"/>
</dbReference>
<keyword evidence="3" id="KW-1185">Reference proteome</keyword>
<reference evidence="2 3" key="1">
    <citation type="submission" date="2021-09" db="EMBL/GenBank/DDBJ databases">
        <title>Whole genome sequence of Nocardioides sp. GBK3QG-3.</title>
        <authorList>
            <person name="Tuo L."/>
        </authorList>
    </citation>
    <scope>NUCLEOTIDE SEQUENCE [LARGE SCALE GENOMIC DNA]</scope>
    <source>
        <strain evidence="2 3">GBK3QG-3</strain>
    </source>
</reference>
<organism evidence="2 3">
    <name type="scientific">Nocardioides mangrovi</name>
    <dbReference type="NCBI Taxonomy" id="2874580"/>
    <lineage>
        <taxon>Bacteria</taxon>
        <taxon>Bacillati</taxon>
        <taxon>Actinomycetota</taxon>
        <taxon>Actinomycetes</taxon>
        <taxon>Propionibacteriales</taxon>
        <taxon>Nocardioidaceae</taxon>
        <taxon>Nocardioides</taxon>
    </lineage>
</organism>
<evidence type="ECO:0000313" key="2">
    <source>
        <dbReference type="EMBL" id="MBZ5738320.1"/>
    </source>
</evidence>
<keyword evidence="1" id="KW-0472">Membrane</keyword>
<proteinExistence type="predicted"/>
<dbReference type="RefSeq" id="WP_224122692.1">
    <property type="nucleotide sequence ID" value="NZ_JAIQZJ010000004.1"/>
</dbReference>
<keyword evidence="1" id="KW-0812">Transmembrane</keyword>
<accession>A0ABS7UBV5</accession>
<protein>
    <submittedName>
        <fullName evidence="2">Uncharacterized protein</fullName>
    </submittedName>
</protein>
<evidence type="ECO:0000256" key="1">
    <source>
        <dbReference type="SAM" id="Phobius"/>
    </source>
</evidence>
<sequence>MSTGFEELVAAEVERTFAGEPPLRDPREYVARGRRARRRRRVAAGASGVAALVVTAAVGFGGARLAADADRGVSPADGVGTPVRASTTLPVERERPCAPMRSGRCGITSWLHVGADGGLARGYADVDVTGRYDDVFSDSYRASSALEVRRGERVSWVLATWSWGDGGVTLDFACADPARTFDQWVVDSARLGGLWRDYTCASKAMR</sequence>
<gene>
    <name evidence="2" type="ORF">K8U61_09115</name>
</gene>
<comment type="caution">
    <text evidence="2">The sequence shown here is derived from an EMBL/GenBank/DDBJ whole genome shotgun (WGS) entry which is preliminary data.</text>
</comment>
<dbReference type="Proteomes" id="UP000780875">
    <property type="component" value="Unassembled WGS sequence"/>
</dbReference>
<feature type="transmembrane region" description="Helical" evidence="1">
    <location>
        <begin position="42"/>
        <end position="63"/>
    </location>
</feature>